<evidence type="ECO:0000313" key="1">
    <source>
        <dbReference type="EMBL" id="MES5150963.1"/>
    </source>
</evidence>
<proteinExistence type="predicted"/>
<evidence type="ECO:0000313" key="2">
    <source>
        <dbReference type="Proteomes" id="UP001434419"/>
    </source>
</evidence>
<comment type="caution">
    <text evidence="1">The sequence shown here is derived from an EMBL/GenBank/DDBJ whole genome shotgun (WGS) entry which is preliminary data.</text>
</comment>
<dbReference type="RefSeq" id="WP_133476437.1">
    <property type="nucleotide sequence ID" value="NZ_JBETVU010000013.1"/>
</dbReference>
<sequence>MSKYTTRVLYRKKTKQQISDSVKRPEITPISKKTLNKEIAAYEEMLTNIPTWPFVSLINWKLQGAAKSGNNHCHFKISDLVKLSDASVDDNLNIIPDNTLHNLRVALIDKYSEQLARYYAQKDLKDTPDQFFKRFLWLLNHNKISYGVQAHEEAGNEWIKAMTIYSLDSTSIIAIRDAVVDGFQDTCCKSRMIYNEHLKKHDLILDFEF</sequence>
<name>A0ABV2BCJ5_9LACO</name>
<reference evidence="1" key="1">
    <citation type="submission" date="2024-06" db="EMBL/GenBank/DDBJ databases">
        <title>Vaginal Lactobacillus fatty acid response mechanisms reveal a metabolite-targeted strategy for bacterial vaginosis treatment.</title>
        <authorList>
            <person name="Zhu M."/>
            <person name="Blainey P.C."/>
            <person name="Bloom S.M."/>
            <person name="Kwon D.S."/>
        </authorList>
    </citation>
    <scope>NUCLEOTIDE SEQUENCE</scope>
    <source>
        <strain evidence="1">194_F1_1</strain>
    </source>
</reference>
<dbReference type="EMBL" id="JBETVU010000013">
    <property type="protein sequence ID" value="MES5150963.1"/>
    <property type="molecule type" value="Genomic_DNA"/>
</dbReference>
<organism evidence="1 2">
    <name type="scientific">Lactobacillus crispatus</name>
    <dbReference type="NCBI Taxonomy" id="47770"/>
    <lineage>
        <taxon>Bacteria</taxon>
        <taxon>Bacillati</taxon>
        <taxon>Bacillota</taxon>
        <taxon>Bacilli</taxon>
        <taxon>Lactobacillales</taxon>
        <taxon>Lactobacillaceae</taxon>
        <taxon>Lactobacillus</taxon>
    </lineage>
</organism>
<gene>
    <name evidence="1" type="ORF">ABVC42_14095</name>
</gene>
<protein>
    <submittedName>
        <fullName evidence="1">Uncharacterized protein</fullName>
    </submittedName>
</protein>
<keyword evidence="2" id="KW-1185">Reference proteome</keyword>
<accession>A0ABV2BCJ5</accession>
<dbReference type="Proteomes" id="UP001434419">
    <property type="component" value="Unassembled WGS sequence"/>
</dbReference>